<proteinExistence type="predicted"/>
<dbReference type="EMBL" id="FOIF01000004">
    <property type="protein sequence ID" value="SES71539.1"/>
    <property type="molecule type" value="Genomic_DNA"/>
</dbReference>
<keyword evidence="3" id="KW-1185">Reference proteome</keyword>
<feature type="domain" description="DUF6431" evidence="1">
    <location>
        <begin position="29"/>
        <end position="94"/>
    </location>
</feature>
<protein>
    <recommendedName>
        <fullName evidence="1">DUF6431 domain-containing protein</fullName>
    </recommendedName>
</protein>
<dbReference type="InterPro" id="IPR045536">
    <property type="entry name" value="DUF6431"/>
</dbReference>
<organism evidence="2 3">
    <name type="scientific">Anaerobranca gottschalkii DSM 13577</name>
    <dbReference type="NCBI Taxonomy" id="1120990"/>
    <lineage>
        <taxon>Bacteria</taxon>
        <taxon>Bacillati</taxon>
        <taxon>Bacillota</taxon>
        <taxon>Clostridia</taxon>
        <taxon>Eubacteriales</taxon>
        <taxon>Proteinivoracaceae</taxon>
        <taxon>Anaerobranca</taxon>
    </lineage>
</organism>
<gene>
    <name evidence="2" type="ORF">SAMN03080614_100482</name>
</gene>
<name>A0A1H9YR29_9FIRM</name>
<sequence>MQYIHDFKISIKTYCENNIHNDYPEFNICPMCKAHVNLEKKGFYKRYAITLHNIYQIKIRRYYCPCCKKTLSILPSFLLPRYQYSLEVIMECLEILILNKKQHVPFYRQLMFFYKKRFLKNLPKYIAFFRDFKKEEVFSSNKKEKAIKLFKMISSFPKENFAKKFYDHFQTNFMAI</sequence>
<evidence type="ECO:0000259" key="1">
    <source>
        <dbReference type="Pfam" id="PF20020"/>
    </source>
</evidence>
<reference evidence="3" key="1">
    <citation type="submission" date="2016-10" db="EMBL/GenBank/DDBJ databases">
        <authorList>
            <person name="Varghese N."/>
            <person name="Submissions S."/>
        </authorList>
    </citation>
    <scope>NUCLEOTIDE SEQUENCE [LARGE SCALE GENOMIC DNA]</scope>
    <source>
        <strain evidence="3">DSM 13577</strain>
    </source>
</reference>
<evidence type="ECO:0000313" key="2">
    <source>
        <dbReference type="EMBL" id="SES71539.1"/>
    </source>
</evidence>
<dbReference type="Pfam" id="PF20020">
    <property type="entry name" value="DUF6431"/>
    <property type="match status" value="1"/>
</dbReference>
<evidence type="ECO:0000313" key="3">
    <source>
        <dbReference type="Proteomes" id="UP000243819"/>
    </source>
</evidence>
<dbReference type="RefSeq" id="WP_091348772.1">
    <property type="nucleotide sequence ID" value="NZ_FOIF01000004.1"/>
</dbReference>
<dbReference type="OrthoDB" id="2867419at2"/>
<dbReference type="Proteomes" id="UP000243819">
    <property type="component" value="Unassembled WGS sequence"/>
</dbReference>
<accession>A0A1H9YR29</accession>
<dbReference type="STRING" id="1120990.SAMN03080614_100482"/>
<dbReference type="AlphaFoldDB" id="A0A1H9YR29"/>